<evidence type="ECO:0000313" key="2">
    <source>
        <dbReference type="EMBL" id="KAH7114149.1"/>
    </source>
</evidence>
<keyword evidence="1" id="KW-0732">Signal</keyword>
<reference evidence="2" key="1">
    <citation type="journal article" date="2021" name="Nat. Commun.">
        <title>Genetic determinants of endophytism in the Arabidopsis root mycobiome.</title>
        <authorList>
            <person name="Mesny F."/>
            <person name="Miyauchi S."/>
            <person name="Thiergart T."/>
            <person name="Pickel B."/>
            <person name="Atanasova L."/>
            <person name="Karlsson M."/>
            <person name="Huettel B."/>
            <person name="Barry K.W."/>
            <person name="Haridas S."/>
            <person name="Chen C."/>
            <person name="Bauer D."/>
            <person name="Andreopoulos W."/>
            <person name="Pangilinan J."/>
            <person name="LaButti K."/>
            <person name="Riley R."/>
            <person name="Lipzen A."/>
            <person name="Clum A."/>
            <person name="Drula E."/>
            <person name="Henrissat B."/>
            <person name="Kohler A."/>
            <person name="Grigoriev I.V."/>
            <person name="Martin F.M."/>
            <person name="Hacquard S."/>
        </authorList>
    </citation>
    <scope>NUCLEOTIDE SEQUENCE</scope>
    <source>
        <strain evidence="2">MPI-CAGE-AT-0021</strain>
    </source>
</reference>
<proteinExistence type="predicted"/>
<keyword evidence="3" id="KW-1185">Reference proteome</keyword>
<dbReference type="AlphaFoldDB" id="A0A9P9D861"/>
<dbReference type="OrthoDB" id="10435355at2759"/>
<organism evidence="2 3">
    <name type="scientific">Dactylonectria estremocensis</name>
    <dbReference type="NCBI Taxonomy" id="1079267"/>
    <lineage>
        <taxon>Eukaryota</taxon>
        <taxon>Fungi</taxon>
        <taxon>Dikarya</taxon>
        <taxon>Ascomycota</taxon>
        <taxon>Pezizomycotina</taxon>
        <taxon>Sordariomycetes</taxon>
        <taxon>Hypocreomycetidae</taxon>
        <taxon>Hypocreales</taxon>
        <taxon>Nectriaceae</taxon>
        <taxon>Dactylonectria</taxon>
    </lineage>
</organism>
<feature type="signal peptide" evidence="1">
    <location>
        <begin position="1"/>
        <end position="19"/>
    </location>
</feature>
<dbReference type="EMBL" id="JAGMUU010000043">
    <property type="protein sequence ID" value="KAH7114149.1"/>
    <property type="molecule type" value="Genomic_DNA"/>
</dbReference>
<feature type="chain" id="PRO_5040331767" description="Secreted protein" evidence="1">
    <location>
        <begin position="20"/>
        <end position="153"/>
    </location>
</feature>
<protein>
    <recommendedName>
        <fullName evidence="4">Secreted protein</fullName>
    </recommendedName>
</protein>
<evidence type="ECO:0008006" key="4">
    <source>
        <dbReference type="Google" id="ProtNLM"/>
    </source>
</evidence>
<comment type="caution">
    <text evidence="2">The sequence shown here is derived from an EMBL/GenBank/DDBJ whole genome shotgun (WGS) entry which is preliminary data.</text>
</comment>
<evidence type="ECO:0000256" key="1">
    <source>
        <dbReference type="SAM" id="SignalP"/>
    </source>
</evidence>
<gene>
    <name evidence="2" type="ORF">B0J13DRAFT_573651</name>
</gene>
<sequence>MCHCVFVYFFVYHRQICLAICSFAWPSNLSSIIDPDAPHGNFIRRGGYLKSQLASRRWCWGRQSHQPNKACATSGLLLPHRPYSQRPIKSPHILIHLLSQAAQLMLSTLTWLLGSVRAGNTHKMMPPRLRRRQGRWLYSATIVHGAVQGRLSP</sequence>
<evidence type="ECO:0000313" key="3">
    <source>
        <dbReference type="Proteomes" id="UP000717696"/>
    </source>
</evidence>
<name>A0A9P9D861_9HYPO</name>
<accession>A0A9P9D861</accession>
<dbReference type="Proteomes" id="UP000717696">
    <property type="component" value="Unassembled WGS sequence"/>
</dbReference>